<keyword evidence="2" id="KW-1185">Reference proteome</keyword>
<evidence type="ECO:0000313" key="2">
    <source>
        <dbReference type="Proteomes" id="UP001497516"/>
    </source>
</evidence>
<dbReference type="EMBL" id="OZ034816">
    <property type="protein sequence ID" value="CAL1377746.1"/>
    <property type="molecule type" value="Genomic_DNA"/>
</dbReference>
<accession>A0AAV2DVM7</accession>
<dbReference type="Proteomes" id="UP001497516">
    <property type="component" value="Chromosome 3"/>
</dbReference>
<dbReference type="PANTHER" id="PTHR47266">
    <property type="entry name" value="ENDONUCLEASE-RELATED"/>
    <property type="match status" value="1"/>
</dbReference>
<dbReference type="GO" id="GO:0003676">
    <property type="term" value="F:nucleic acid binding"/>
    <property type="evidence" value="ECO:0007669"/>
    <property type="project" value="InterPro"/>
</dbReference>
<dbReference type="Gene3D" id="3.30.420.10">
    <property type="entry name" value="Ribonuclease H-like superfamily/Ribonuclease H"/>
    <property type="match status" value="1"/>
</dbReference>
<dbReference type="InterPro" id="IPR052160">
    <property type="entry name" value="Gypsy_RT_Integrase-like"/>
</dbReference>
<protein>
    <recommendedName>
        <fullName evidence="3">Reverse transcriptase domain-containing protein</fullName>
    </recommendedName>
</protein>
<evidence type="ECO:0000313" key="1">
    <source>
        <dbReference type="EMBL" id="CAL1377746.1"/>
    </source>
</evidence>
<dbReference type="AlphaFoldDB" id="A0AAV2DVM7"/>
<name>A0AAV2DVM7_9ROSI</name>
<organism evidence="1 2">
    <name type="scientific">Linum trigynum</name>
    <dbReference type="NCBI Taxonomy" id="586398"/>
    <lineage>
        <taxon>Eukaryota</taxon>
        <taxon>Viridiplantae</taxon>
        <taxon>Streptophyta</taxon>
        <taxon>Embryophyta</taxon>
        <taxon>Tracheophyta</taxon>
        <taxon>Spermatophyta</taxon>
        <taxon>Magnoliopsida</taxon>
        <taxon>eudicotyledons</taxon>
        <taxon>Gunneridae</taxon>
        <taxon>Pentapetalae</taxon>
        <taxon>rosids</taxon>
        <taxon>fabids</taxon>
        <taxon>Malpighiales</taxon>
        <taxon>Linaceae</taxon>
        <taxon>Linum</taxon>
    </lineage>
</organism>
<proteinExistence type="predicted"/>
<reference evidence="1 2" key="1">
    <citation type="submission" date="2024-04" db="EMBL/GenBank/DDBJ databases">
        <authorList>
            <person name="Fracassetti M."/>
        </authorList>
    </citation>
    <scope>NUCLEOTIDE SEQUENCE [LARGE SCALE GENOMIC DNA]</scope>
</reference>
<gene>
    <name evidence="1" type="ORF">LTRI10_LOCUS19374</name>
</gene>
<dbReference type="InterPro" id="IPR036397">
    <property type="entry name" value="RNaseH_sf"/>
</dbReference>
<sequence length="154" mass="18072">MVDQSRKDWSTKLDDALWAYQTAYKTPIGTSPYRLVHGKACHLPVELEHKSFWALKLLNLDVSLTGSERKLQLLELEEWRYHAYENTKLYKEQPKRLHNARLRGPKDFQVGDRVLLYNSRLKLFLGKLRSLWTGPFTVTHVFPYGTIEMCHPAD</sequence>
<evidence type="ECO:0008006" key="3">
    <source>
        <dbReference type="Google" id="ProtNLM"/>
    </source>
</evidence>